<name>A0A841GL76_9GAMM</name>
<proteinExistence type="predicted"/>
<sequence>MENQWALCHVDSSFDASLLGNKGSQWHWFHQRDDLIEYLLNDYIYLLADTGELDEYQTENARERFELLIEQSRNDQELTEQLNDLTVNLRRIVWFGTLAQLAEIDDEFANALRSYFWYDYGDNEDDPEAAVPEELWPEFTDVIDEFLIEGEYC</sequence>
<keyword evidence="2" id="KW-1185">Reference proteome</keyword>
<dbReference type="EMBL" id="JACHGR010000001">
    <property type="protein sequence ID" value="MBB6054253.1"/>
    <property type="molecule type" value="Genomic_DNA"/>
</dbReference>
<organism evidence="1 2">
    <name type="scientific">Tolumonas osonensis</name>
    <dbReference type="NCBI Taxonomy" id="675874"/>
    <lineage>
        <taxon>Bacteria</taxon>
        <taxon>Pseudomonadati</taxon>
        <taxon>Pseudomonadota</taxon>
        <taxon>Gammaproteobacteria</taxon>
        <taxon>Aeromonadales</taxon>
        <taxon>Aeromonadaceae</taxon>
        <taxon>Tolumonas</taxon>
    </lineage>
</organism>
<comment type="caution">
    <text evidence="1">The sequence shown here is derived from an EMBL/GenBank/DDBJ whole genome shotgun (WGS) entry which is preliminary data.</text>
</comment>
<gene>
    <name evidence="1" type="ORF">HNR75_000118</name>
</gene>
<dbReference type="AlphaFoldDB" id="A0A841GL76"/>
<dbReference type="Proteomes" id="UP000585721">
    <property type="component" value="Unassembled WGS sequence"/>
</dbReference>
<evidence type="ECO:0000313" key="2">
    <source>
        <dbReference type="Proteomes" id="UP000585721"/>
    </source>
</evidence>
<accession>A0A841GL76</accession>
<protein>
    <submittedName>
        <fullName evidence="1">Uncharacterized protein</fullName>
    </submittedName>
</protein>
<reference evidence="1 2" key="1">
    <citation type="submission" date="2020-08" db="EMBL/GenBank/DDBJ databases">
        <title>Genomic Encyclopedia of Type Strains, Phase IV (KMG-IV): sequencing the most valuable type-strain genomes for metagenomic binning, comparative biology and taxonomic classification.</title>
        <authorList>
            <person name="Goeker M."/>
        </authorList>
    </citation>
    <scope>NUCLEOTIDE SEQUENCE [LARGE SCALE GENOMIC DNA]</scope>
    <source>
        <strain evidence="1 2">DSM 22975</strain>
    </source>
</reference>
<dbReference type="RefSeq" id="WP_188025080.1">
    <property type="nucleotide sequence ID" value="NZ_JACHGR010000001.1"/>
</dbReference>
<evidence type="ECO:0000313" key="1">
    <source>
        <dbReference type="EMBL" id="MBB6054253.1"/>
    </source>
</evidence>